<dbReference type="PANTHER" id="PTHR42695">
    <property type="entry name" value="GLUTAMINE AMIDOTRANSFERASE YLR126C-RELATED"/>
    <property type="match status" value="1"/>
</dbReference>
<keyword evidence="3" id="KW-1185">Reference proteome</keyword>
<dbReference type="AlphaFoldDB" id="A0A2N5Y7H4"/>
<dbReference type="EMBL" id="PKLZ01000001">
    <property type="protein sequence ID" value="PLW84335.1"/>
    <property type="molecule type" value="Genomic_DNA"/>
</dbReference>
<evidence type="ECO:0000313" key="3">
    <source>
        <dbReference type="Proteomes" id="UP000234845"/>
    </source>
</evidence>
<proteinExistence type="predicted"/>
<feature type="domain" description="Glutamine amidotransferase" evidence="1">
    <location>
        <begin position="36"/>
        <end position="195"/>
    </location>
</feature>
<gene>
    <name evidence="2" type="ORF">CWI75_03060</name>
</gene>
<dbReference type="SUPFAM" id="SSF52317">
    <property type="entry name" value="Class I glutamine amidotransferase-like"/>
    <property type="match status" value="1"/>
</dbReference>
<name>A0A2N5Y7H4_9GAMM</name>
<evidence type="ECO:0000313" key="2">
    <source>
        <dbReference type="EMBL" id="PLW84335.1"/>
    </source>
</evidence>
<dbReference type="Pfam" id="PF00117">
    <property type="entry name" value="GATase"/>
    <property type="match status" value="1"/>
</dbReference>
<dbReference type="OrthoDB" id="9813383at2"/>
<organism evidence="2 3">
    <name type="scientific">Kineobactrum sediminis</name>
    <dbReference type="NCBI Taxonomy" id="1905677"/>
    <lineage>
        <taxon>Bacteria</taxon>
        <taxon>Pseudomonadati</taxon>
        <taxon>Pseudomonadota</taxon>
        <taxon>Gammaproteobacteria</taxon>
        <taxon>Cellvibrionales</taxon>
        <taxon>Halieaceae</taxon>
        <taxon>Kineobactrum</taxon>
    </lineage>
</organism>
<dbReference type="PROSITE" id="PS51273">
    <property type="entry name" value="GATASE_TYPE_1"/>
    <property type="match status" value="1"/>
</dbReference>
<dbReference type="PANTHER" id="PTHR42695:SF5">
    <property type="entry name" value="GLUTAMINE AMIDOTRANSFERASE YLR126C-RELATED"/>
    <property type="match status" value="1"/>
</dbReference>
<dbReference type="InterPro" id="IPR017926">
    <property type="entry name" value="GATASE"/>
</dbReference>
<accession>A0A2N5Y7H4</accession>
<dbReference type="Gene3D" id="3.40.50.880">
    <property type="match status" value="1"/>
</dbReference>
<evidence type="ECO:0000259" key="1">
    <source>
        <dbReference type="Pfam" id="PF00117"/>
    </source>
</evidence>
<dbReference type="InterPro" id="IPR044992">
    <property type="entry name" value="ChyE-like"/>
</dbReference>
<comment type="caution">
    <text evidence="2">The sequence shown here is derived from an EMBL/GenBank/DDBJ whole genome shotgun (WGS) entry which is preliminary data.</text>
</comment>
<reference evidence="3" key="1">
    <citation type="submission" date="2017-11" db="EMBL/GenBank/DDBJ databases">
        <title>The draft genome sequence of Chromatocurvus sp. F02.</title>
        <authorList>
            <person name="Du Z.-J."/>
            <person name="Chang Y.-Q."/>
        </authorList>
    </citation>
    <scope>NUCLEOTIDE SEQUENCE [LARGE SCALE GENOMIC DNA]</scope>
    <source>
        <strain evidence="3">F02</strain>
    </source>
</reference>
<protein>
    <submittedName>
        <fullName evidence="2">GMP synthase</fullName>
    </submittedName>
</protein>
<dbReference type="InterPro" id="IPR029062">
    <property type="entry name" value="Class_I_gatase-like"/>
</dbReference>
<dbReference type="GO" id="GO:0005829">
    <property type="term" value="C:cytosol"/>
    <property type="evidence" value="ECO:0007669"/>
    <property type="project" value="TreeGrafter"/>
</dbReference>
<dbReference type="CDD" id="cd01741">
    <property type="entry name" value="GATase1_1"/>
    <property type="match status" value="1"/>
</dbReference>
<dbReference type="Proteomes" id="UP000234845">
    <property type="component" value="Unassembled WGS sequence"/>
</dbReference>
<sequence>MKLGILKTDAVRPEWVPDFGEYPDMFIALLGRLDPSLEFVVYDVEQGRYPAEIDEVDAYLITGSKSSVYDDKPWIETLMTFVRELDRRRKKLVGICFGHQLVAQALGGKTEKSTRGWGVGLQVQRFTRMPDWHDQAAADFSILVSHQDQVIETAPGTEVLAGNDFCENAVCQIGEHILTFQGHPEFVSGYSREIMTFRRDQIGEEAYLGGIASLQDEPEAERIGRWILAFLQA</sequence>
<dbReference type="RefSeq" id="WP_101519971.1">
    <property type="nucleotide sequence ID" value="NZ_PKLZ01000001.1"/>
</dbReference>